<dbReference type="InterPro" id="IPR016143">
    <property type="entry name" value="Citrate_synth-like_sm_a-sub"/>
</dbReference>
<dbReference type="RefSeq" id="WP_074373283.1">
    <property type="nucleotide sequence ID" value="NZ_AP024907.1"/>
</dbReference>
<dbReference type="EMBL" id="FSSB01000016">
    <property type="protein sequence ID" value="SIO94761.1"/>
    <property type="molecule type" value="Genomic_DNA"/>
</dbReference>
<accession>A0A1N6M5N8</accession>
<dbReference type="InterPro" id="IPR036969">
    <property type="entry name" value="Citrate_synthase_sf"/>
</dbReference>
<organism evidence="3 4">
    <name type="scientific">Vibrio spartinae</name>
    <dbReference type="NCBI Taxonomy" id="1918945"/>
    <lineage>
        <taxon>Bacteria</taxon>
        <taxon>Pseudomonadati</taxon>
        <taxon>Pseudomonadota</taxon>
        <taxon>Gammaproteobacteria</taxon>
        <taxon>Vibrionales</taxon>
        <taxon>Vibrionaceae</taxon>
        <taxon>Vibrio</taxon>
    </lineage>
</organism>
<dbReference type="Gene3D" id="1.10.230.10">
    <property type="entry name" value="Cytochrome P450-Terp, domain 2"/>
    <property type="match status" value="1"/>
</dbReference>
<dbReference type="GO" id="GO:0036440">
    <property type="term" value="F:citrate synthase activity"/>
    <property type="evidence" value="ECO:0007669"/>
    <property type="project" value="UniProtKB-EC"/>
</dbReference>
<dbReference type="UniPathway" id="UPA00223">
    <property type="reaction ID" value="UER00717"/>
</dbReference>
<protein>
    <recommendedName>
        <fullName evidence="2">citrate synthase (unknown stereospecificity)</fullName>
        <ecNumber evidence="2">2.3.3.16</ecNumber>
    </recommendedName>
</protein>
<proteinExistence type="predicted"/>
<dbReference type="InterPro" id="IPR016142">
    <property type="entry name" value="Citrate_synth-like_lrg_a-sub"/>
</dbReference>
<reference evidence="3 4" key="1">
    <citation type="submission" date="2016-12" db="EMBL/GenBank/DDBJ databases">
        <authorList>
            <person name="Song W.-J."/>
            <person name="Kurnit D.M."/>
        </authorList>
    </citation>
    <scope>NUCLEOTIDE SEQUENCE [LARGE SCALE GENOMIC DNA]</scope>
    <source>
        <strain evidence="3 4">CECT 9026</strain>
    </source>
</reference>
<sequence>MNEQIDQFDIDNNQLLVRSENVIKLAQNYSFLSNVWFILTGNRITESEVSKLVEEQIALIKSKDIIQIIDSTYQLLQYDQHLSVFQRFSFILGVIERFIGTEDLNDFLSEDKSLGIVLLMPLFITLATGRYPEPKLIDNIQDSQSFVHEFWNALQPKANLITLSKFKLEQFMSLLIGGFGVVTPTTAAIRFIASTKSRIGASLVGSFCATGPSHMGACKFSTMRFVSIKSELEQGNIELAAKKYCTDKPWPGFGHPVMLRDPRCDAFFDDSTGSMAPFKELSEVITNQTGLKPNVDFMIGSVMSKLNVESEASLLGFFSCRIPTLIAHYRLRYRDHSFGLKSEDLRAKYKKVPESWL</sequence>
<dbReference type="Gene3D" id="1.10.580.10">
    <property type="entry name" value="Citrate Synthase, domain 1"/>
    <property type="match status" value="1"/>
</dbReference>
<dbReference type="OrthoDB" id="7068889at2"/>
<evidence type="ECO:0000313" key="4">
    <source>
        <dbReference type="Proteomes" id="UP000184774"/>
    </source>
</evidence>
<evidence type="ECO:0000256" key="1">
    <source>
        <dbReference type="ARBA" id="ARBA00004751"/>
    </source>
</evidence>
<dbReference type="AlphaFoldDB" id="A0A1N6M5N8"/>
<evidence type="ECO:0000256" key="2">
    <source>
        <dbReference type="ARBA" id="ARBA00012972"/>
    </source>
</evidence>
<dbReference type="InterPro" id="IPR002020">
    <property type="entry name" value="Citrate_synthase"/>
</dbReference>
<evidence type="ECO:0000313" key="3">
    <source>
        <dbReference type="EMBL" id="SIO94761.1"/>
    </source>
</evidence>
<comment type="pathway">
    <text evidence="1">Carbohydrate metabolism; tricarboxylic acid cycle; isocitrate from oxaloacetate: step 1/2.</text>
</comment>
<dbReference type="Pfam" id="PF00285">
    <property type="entry name" value="Citrate_synt"/>
    <property type="match status" value="1"/>
</dbReference>
<name>A0A1N6M5N8_9VIBR</name>
<dbReference type="EC" id="2.3.3.16" evidence="2"/>
<dbReference type="Proteomes" id="UP000184774">
    <property type="component" value="Unassembled WGS sequence"/>
</dbReference>
<gene>
    <name evidence="3" type="ORF">VSP9026_02491</name>
</gene>
<dbReference type="GO" id="GO:0006099">
    <property type="term" value="P:tricarboxylic acid cycle"/>
    <property type="evidence" value="ECO:0007669"/>
    <property type="project" value="UniProtKB-UniPathway"/>
</dbReference>
<dbReference type="SUPFAM" id="SSF48256">
    <property type="entry name" value="Citrate synthase"/>
    <property type="match status" value="1"/>
</dbReference>